<dbReference type="InterPro" id="IPR000182">
    <property type="entry name" value="GNAT_dom"/>
</dbReference>
<dbReference type="AlphaFoldDB" id="A0A1I0WTU9"/>
<dbReference type="SUPFAM" id="SSF55729">
    <property type="entry name" value="Acyl-CoA N-acyltransferases (Nat)"/>
    <property type="match status" value="1"/>
</dbReference>
<dbReference type="PROSITE" id="PS51186">
    <property type="entry name" value="GNAT"/>
    <property type="match status" value="1"/>
</dbReference>
<dbReference type="Proteomes" id="UP000183843">
    <property type="component" value="Unassembled WGS sequence"/>
</dbReference>
<protein>
    <submittedName>
        <fullName evidence="2">Acetyltransferase (GNAT) domain-containing protein</fullName>
    </submittedName>
</protein>
<sequence length="173" mass="20221">MKFQMMPLLAENERKFKQDMQEAFQLGAENTCGKLEREILPERDIDQSLNMEGATAWQAMVDGVLVGGAITIVHKEQGELAFLYVKHNCQGRKIGQQIWQFIEMEYPAVKVWETCTPYFEKRNIHFYINCCGFIAVEFYNPHHRQPEDLGCDDGEHDPEEEYFFRFKKIMGNG</sequence>
<dbReference type="CDD" id="cd04301">
    <property type="entry name" value="NAT_SF"/>
    <property type="match status" value="1"/>
</dbReference>
<reference evidence="2 3" key="1">
    <citation type="submission" date="2016-10" db="EMBL/GenBank/DDBJ databases">
        <authorList>
            <person name="de Groot N.N."/>
        </authorList>
    </citation>
    <scope>NUCLEOTIDE SEQUENCE [LARGE SCALE GENOMIC DNA]</scope>
    <source>
        <strain evidence="2 3">L14</strain>
    </source>
</reference>
<dbReference type="RefSeq" id="WP_074814263.1">
    <property type="nucleotide sequence ID" value="NZ_FOJX01000003.1"/>
</dbReference>
<evidence type="ECO:0000259" key="1">
    <source>
        <dbReference type="PROSITE" id="PS51186"/>
    </source>
</evidence>
<keyword evidence="2" id="KW-0808">Transferase</keyword>
<proteinExistence type="predicted"/>
<accession>A0A1I0WTU9</accession>
<dbReference type="EMBL" id="FOJX01000003">
    <property type="protein sequence ID" value="SFA91383.1"/>
    <property type="molecule type" value="Genomic_DNA"/>
</dbReference>
<gene>
    <name evidence="2" type="ORF">SAMN05216587_103251</name>
</gene>
<evidence type="ECO:0000313" key="2">
    <source>
        <dbReference type="EMBL" id="SFA91383.1"/>
    </source>
</evidence>
<dbReference type="Gene3D" id="3.40.630.30">
    <property type="match status" value="1"/>
</dbReference>
<name>A0A1I0WTU9_SELRU</name>
<feature type="domain" description="N-acetyltransferase" evidence="1">
    <location>
        <begin position="6"/>
        <end position="152"/>
    </location>
</feature>
<dbReference type="InterPro" id="IPR016181">
    <property type="entry name" value="Acyl_CoA_acyltransferase"/>
</dbReference>
<organism evidence="2 3">
    <name type="scientific">Selenomonas ruminantium</name>
    <dbReference type="NCBI Taxonomy" id="971"/>
    <lineage>
        <taxon>Bacteria</taxon>
        <taxon>Bacillati</taxon>
        <taxon>Bacillota</taxon>
        <taxon>Negativicutes</taxon>
        <taxon>Selenomonadales</taxon>
        <taxon>Selenomonadaceae</taxon>
        <taxon>Selenomonas</taxon>
    </lineage>
</organism>
<dbReference type="Pfam" id="PF00583">
    <property type="entry name" value="Acetyltransf_1"/>
    <property type="match status" value="1"/>
</dbReference>
<dbReference type="GO" id="GO:0016747">
    <property type="term" value="F:acyltransferase activity, transferring groups other than amino-acyl groups"/>
    <property type="evidence" value="ECO:0007669"/>
    <property type="project" value="InterPro"/>
</dbReference>
<evidence type="ECO:0000313" key="3">
    <source>
        <dbReference type="Proteomes" id="UP000183843"/>
    </source>
</evidence>